<protein>
    <recommendedName>
        <fullName evidence="10">C3H1-type domain-containing protein</fullName>
    </recommendedName>
</protein>
<feature type="compositionally biased region" description="Basic residues" evidence="9">
    <location>
        <begin position="19"/>
        <end position="38"/>
    </location>
</feature>
<dbReference type="InterPro" id="IPR057444">
    <property type="entry name" value="Znf-CCCH_AtC3H23-like"/>
</dbReference>
<dbReference type="EMBL" id="JAYMYS010000008">
    <property type="protein sequence ID" value="KAK7385767.1"/>
    <property type="molecule type" value="Genomic_DNA"/>
</dbReference>
<dbReference type="Gene3D" id="1.25.40.20">
    <property type="entry name" value="Ankyrin repeat-containing domain"/>
    <property type="match status" value="2"/>
</dbReference>
<feature type="domain" description="C3H1-type" evidence="10">
    <location>
        <begin position="355"/>
        <end position="382"/>
    </location>
</feature>
<keyword evidence="2 8" id="KW-0479">Metal-binding</keyword>
<feature type="region of interest" description="Disordered" evidence="9">
    <location>
        <begin position="1"/>
        <end position="38"/>
    </location>
</feature>
<evidence type="ECO:0000256" key="7">
    <source>
        <dbReference type="PROSITE-ProRule" id="PRU00023"/>
    </source>
</evidence>
<dbReference type="Gene3D" id="3.30.1370.210">
    <property type="match status" value="1"/>
</dbReference>
<dbReference type="Pfam" id="PF12796">
    <property type="entry name" value="Ank_2"/>
    <property type="match status" value="1"/>
</dbReference>
<accession>A0AAN9X7U6</accession>
<dbReference type="Proteomes" id="UP001386955">
    <property type="component" value="Unassembled WGS sequence"/>
</dbReference>
<dbReference type="GO" id="GO:0008270">
    <property type="term" value="F:zinc ion binding"/>
    <property type="evidence" value="ECO:0007669"/>
    <property type="project" value="UniProtKB-KW"/>
</dbReference>
<evidence type="ECO:0000256" key="5">
    <source>
        <dbReference type="ARBA" id="ARBA00022833"/>
    </source>
</evidence>
<organism evidence="11 12">
    <name type="scientific">Psophocarpus tetragonolobus</name>
    <name type="common">Winged bean</name>
    <name type="synonym">Dolichos tetragonolobus</name>
    <dbReference type="NCBI Taxonomy" id="3891"/>
    <lineage>
        <taxon>Eukaryota</taxon>
        <taxon>Viridiplantae</taxon>
        <taxon>Streptophyta</taxon>
        <taxon>Embryophyta</taxon>
        <taxon>Tracheophyta</taxon>
        <taxon>Spermatophyta</taxon>
        <taxon>Magnoliopsida</taxon>
        <taxon>eudicotyledons</taxon>
        <taxon>Gunneridae</taxon>
        <taxon>Pentapetalae</taxon>
        <taxon>rosids</taxon>
        <taxon>fabids</taxon>
        <taxon>Fabales</taxon>
        <taxon>Fabaceae</taxon>
        <taxon>Papilionoideae</taxon>
        <taxon>50 kb inversion clade</taxon>
        <taxon>NPAAA clade</taxon>
        <taxon>indigoferoid/millettioid clade</taxon>
        <taxon>Phaseoleae</taxon>
        <taxon>Psophocarpus</taxon>
    </lineage>
</organism>
<feature type="zinc finger region" description="C3H1-type" evidence="8">
    <location>
        <begin position="355"/>
        <end position="382"/>
    </location>
</feature>
<dbReference type="GO" id="GO:0003677">
    <property type="term" value="F:DNA binding"/>
    <property type="evidence" value="ECO:0007669"/>
    <property type="project" value="UniProtKB-KW"/>
</dbReference>
<dbReference type="InterPro" id="IPR000571">
    <property type="entry name" value="Znf_CCCH"/>
</dbReference>
<dbReference type="PANTHER" id="PTHR14493">
    <property type="entry name" value="UNKEMPT FAMILY MEMBER"/>
    <property type="match status" value="1"/>
</dbReference>
<dbReference type="InterPro" id="IPR002110">
    <property type="entry name" value="Ankyrin_rpt"/>
</dbReference>
<dbReference type="PROSITE" id="PS50088">
    <property type="entry name" value="ANK_REPEAT"/>
    <property type="match status" value="1"/>
</dbReference>
<evidence type="ECO:0000256" key="4">
    <source>
        <dbReference type="ARBA" id="ARBA00022771"/>
    </source>
</evidence>
<dbReference type="PROSITE" id="PS50297">
    <property type="entry name" value="ANK_REP_REGION"/>
    <property type="match status" value="1"/>
</dbReference>
<dbReference type="GO" id="GO:0006355">
    <property type="term" value="P:regulation of DNA-templated transcription"/>
    <property type="evidence" value="ECO:0007669"/>
    <property type="project" value="UniProtKB-ARBA"/>
</dbReference>
<dbReference type="AlphaFoldDB" id="A0AAN9X7U6"/>
<dbReference type="Pfam" id="PF25512">
    <property type="entry name" value="zf-CCCH_AtC3H23"/>
    <property type="match status" value="1"/>
</dbReference>
<evidence type="ECO:0000256" key="9">
    <source>
        <dbReference type="SAM" id="MobiDB-lite"/>
    </source>
</evidence>
<keyword evidence="6" id="KW-0238">DNA-binding</keyword>
<dbReference type="GO" id="GO:0005886">
    <property type="term" value="C:plasma membrane"/>
    <property type="evidence" value="ECO:0007669"/>
    <property type="project" value="UniProtKB-SubCell"/>
</dbReference>
<keyword evidence="7" id="KW-0040">ANK repeat</keyword>
<dbReference type="PANTHER" id="PTHR14493:SF86">
    <property type="entry name" value="ZINC FINGER CCCH DOMAIN-CONTAINING PROTEIN 47"/>
    <property type="match status" value="1"/>
</dbReference>
<dbReference type="InterPro" id="IPR045234">
    <property type="entry name" value="Unkempt-like"/>
</dbReference>
<feature type="repeat" description="ANK" evidence="7">
    <location>
        <begin position="204"/>
        <end position="239"/>
    </location>
</feature>
<dbReference type="PROSITE" id="PS50103">
    <property type="entry name" value="ZF_C3H1"/>
    <property type="match status" value="1"/>
</dbReference>
<keyword evidence="5 8" id="KW-0862">Zinc</keyword>
<gene>
    <name evidence="11" type="ORF">VNO78_31620</name>
</gene>
<feature type="compositionally biased region" description="Polar residues" evidence="9">
    <location>
        <begin position="1"/>
        <end position="18"/>
    </location>
</feature>
<name>A0AAN9X7U6_PSOTE</name>
<dbReference type="SUPFAM" id="SSF48403">
    <property type="entry name" value="Ankyrin repeat"/>
    <property type="match status" value="1"/>
</dbReference>
<dbReference type="Pfam" id="PF00642">
    <property type="entry name" value="zf-CCCH"/>
    <property type="match status" value="1"/>
</dbReference>
<evidence type="ECO:0000313" key="12">
    <source>
        <dbReference type="Proteomes" id="UP001386955"/>
    </source>
</evidence>
<evidence type="ECO:0000256" key="2">
    <source>
        <dbReference type="ARBA" id="ARBA00022723"/>
    </source>
</evidence>
<evidence type="ECO:0000256" key="8">
    <source>
        <dbReference type="PROSITE-ProRule" id="PRU00723"/>
    </source>
</evidence>
<comment type="subcellular location">
    <subcellularLocation>
        <location evidence="1">Cell membrane</location>
        <topology evidence="1">Peripheral membrane protein</topology>
        <orientation evidence="1">Cytoplasmic side</orientation>
    </subcellularLocation>
</comment>
<dbReference type="InterPro" id="IPR036770">
    <property type="entry name" value="Ankyrin_rpt-contain_sf"/>
</dbReference>
<keyword evidence="12" id="KW-1185">Reference proteome</keyword>
<reference evidence="11 12" key="1">
    <citation type="submission" date="2024-01" db="EMBL/GenBank/DDBJ databases">
        <title>The genomes of 5 underutilized Papilionoideae crops provide insights into root nodulation and disease resistanc.</title>
        <authorList>
            <person name="Jiang F."/>
        </authorList>
    </citation>
    <scope>NUCLEOTIDE SEQUENCE [LARGE SCALE GENOMIC DNA]</scope>
    <source>
        <strain evidence="11">DUOXIRENSHENG_FW03</strain>
        <tissue evidence="11">Leaves</tissue>
    </source>
</reference>
<evidence type="ECO:0000313" key="11">
    <source>
        <dbReference type="EMBL" id="KAK7385767.1"/>
    </source>
</evidence>
<keyword evidence="4 8" id="KW-0863">Zinc-finger</keyword>
<keyword evidence="3" id="KW-0677">Repeat</keyword>
<proteinExistence type="predicted"/>
<dbReference type="FunFam" id="3.30.1370.210:FF:000009">
    <property type="entry name" value="Zinc finger CCCH domain-containing protein 66"/>
    <property type="match status" value="1"/>
</dbReference>
<comment type="caution">
    <text evidence="11">The sequence shown here is derived from an EMBL/GenBank/DDBJ whole genome shotgun (WGS) entry which is preliminary data.</text>
</comment>
<evidence type="ECO:0000256" key="3">
    <source>
        <dbReference type="ARBA" id="ARBA00022737"/>
    </source>
</evidence>
<dbReference type="SMART" id="SM00356">
    <property type="entry name" value="ZnF_C3H1"/>
    <property type="match status" value="2"/>
</dbReference>
<sequence length="763" mass="83561">MKQQRVSSEGNGNQNNSKAHVRVNRPLRGREERRRKKSHTFVPSSFGFGFFPGAGPTIKRATHTPLSPSSSLNRGLLDFLSSLASKLLLPSLLFIKDMCSDSKSNLCSPSLVMEKQNLDGVYNLSALLELSASDDFEAFRRQVEEKGLDVNEGGFWYGRRIGSKKMGSETRTPLMIASLFGSTKVLKYILEAASVDVNRACGADGATALHCAVAGGSESSLEIVKLLLDAGADPECLDATGNKPVNLMAPAFDSSSKSRRKAMELFLRGGERDELMSQEMFSVPEKKEKDGTDKKEYPVDISLPDINNGVYGTDEFRMYSFKVKPCSRAYSHDWTECPFVHPGENARRRDPRKYPYSCVPCPEFRKGTCQKGDSCEYAHGVFESWLHPAQYRTRLCKDETGCTRKVCFFAHKPEELRPVYASTGSAMPSPKSYSASGLDMTSMSPLALSSTSLPMPTVSTPPLSPLAAASSPKSGSLWQNKINLTPPSLQLPGSRLKAALSARDLEMEMELLGLESPARQQQQQLIEEIARISSPSFRSKEFNRIGDLNPTNLDDLLASADPSVLSQLHGLSVQPSTPTQSGLQMRQNMNHLRASYPSNLPSSPVRKPSAFGFDSSAAVAAAVMNSRSAAFAKRSQSFIDRGAATHHLGLSSVSNPSCRVSSTLSDWSSPTGKLDWGVNGDELNKLRKSASFGFRNNGVTASPIAQPEFGAEPDVSWVHSLVKDVPSERSEIFGAEKQQYDLSKEMLSPWVEQMYIEQEQLVA</sequence>
<dbReference type="SMART" id="SM00248">
    <property type="entry name" value="ANK"/>
    <property type="match status" value="2"/>
</dbReference>
<evidence type="ECO:0000256" key="1">
    <source>
        <dbReference type="ARBA" id="ARBA00004413"/>
    </source>
</evidence>
<evidence type="ECO:0000259" key="10">
    <source>
        <dbReference type="PROSITE" id="PS50103"/>
    </source>
</evidence>
<evidence type="ECO:0000256" key="6">
    <source>
        <dbReference type="ARBA" id="ARBA00023125"/>
    </source>
</evidence>